<evidence type="ECO:0000256" key="1">
    <source>
        <dbReference type="ARBA" id="ARBA00004613"/>
    </source>
</evidence>
<dbReference type="InParanoid" id="A0A067QXJ2"/>
<dbReference type="InterPro" id="IPR013818">
    <property type="entry name" value="Lipase"/>
</dbReference>
<dbReference type="AlphaFoldDB" id="A0A067QXJ2"/>
<dbReference type="PANTHER" id="PTHR11610:SF169">
    <property type="entry name" value="GH15759P-RELATED"/>
    <property type="match status" value="1"/>
</dbReference>
<dbReference type="Proteomes" id="UP000027135">
    <property type="component" value="Unassembled WGS sequence"/>
</dbReference>
<evidence type="ECO:0000256" key="6">
    <source>
        <dbReference type="SAM" id="Phobius"/>
    </source>
</evidence>
<gene>
    <name evidence="8" type="ORF">L798_11245</name>
</gene>
<dbReference type="GO" id="GO:0005615">
    <property type="term" value="C:extracellular space"/>
    <property type="evidence" value="ECO:0007669"/>
    <property type="project" value="TreeGrafter"/>
</dbReference>
<dbReference type="GO" id="GO:0016042">
    <property type="term" value="P:lipid catabolic process"/>
    <property type="evidence" value="ECO:0007669"/>
    <property type="project" value="TreeGrafter"/>
</dbReference>
<dbReference type="PANTHER" id="PTHR11610">
    <property type="entry name" value="LIPASE"/>
    <property type="match status" value="1"/>
</dbReference>
<dbReference type="PRINTS" id="PR00821">
    <property type="entry name" value="TAGLIPASE"/>
</dbReference>
<evidence type="ECO:0000256" key="4">
    <source>
        <dbReference type="RuleBase" id="RU004262"/>
    </source>
</evidence>
<evidence type="ECO:0000256" key="3">
    <source>
        <dbReference type="ARBA" id="ARBA00022525"/>
    </source>
</evidence>
<dbReference type="Gene3D" id="3.40.50.1820">
    <property type="entry name" value="alpha/beta hydrolase"/>
    <property type="match status" value="1"/>
</dbReference>
<dbReference type="GO" id="GO:0017171">
    <property type="term" value="F:serine hydrolase activity"/>
    <property type="evidence" value="ECO:0007669"/>
    <property type="project" value="TreeGrafter"/>
</dbReference>
<comment type="similarity">
    <text evidence="2 4">Belongs to the AB hydrolase superfamily. Lipase family.</text>
</comment>
<evidence type="ECO:0000256" key="5">
    <source>
        <dbReference type="SAM" id="MobiDB-lite"/>
    </source>
</evidence>
<keyword evidence="6" id="KW-1133">Transmembrane helix</keyword>
<dbReference type="CDD" id="cd00707">
    <property type="entry name" value="Pancreat_lipase_like"/>
    <property type="match status" value="1"/>
</dbReference>
<keyword evidence="6" id="KW-0812">Transmembrane</keyword>
<protein>
    <submittedName>
        <fullName evidence="8">Lipase member H</fullName>
    </submittedName>
</protein>
<keyword evidence="9" id="KW-1185">Reference proteome</keyword>
<dbReference type="PRINTS" id="PR00825">
    <property type="entry name" value="DOLALLERGEN"/>
</dbReference>
<dbReference type="GO" id="GO:0016298">
    <property type="term" value="F:lipase activity"/>
    <property type="evidence" value="ECO:0007669"/>
    <property type="project" value="InterPro"/>
</dbReference>
<name>A0A067QXJ2_ZOONE</name>
<evidence type="ECO:0000256" key="2">
    <source>
        <dbReference type="ARBA" id="ARBA00010701"/>
    </source>
</evidence>
<dbReference type="InterPro" id="IPR000734">
    <property type="entry name" value="TAG_lipase"/>
</dbReference>
<dbReference type="InterPro" id="IPR029058">
    <property type="entry name" value="AB_hydrolase_fold"/>
</dbReference>
<evidence type="ECO:0000313" key="8">
    <source>
        <dbReference type="EMBL" id="KDR14939.1"/>
    </source>
</evidence>
<reference evidence="8 9" key="1">
    <citation type="journal article" date="2014" name="Nat. Commun.">
        <title>Molecular traces of alternative social organization in a termite genome.</title>
        <authorList>
            <person name="Terrapon N."/>
            <person name="Li C."/>
            <person name="Robertson H.M."/>
            <person name="Ji L."/>
            <person name="Meng X."/>
            <person name="Booth W."/>
            <person name="Chen Z."/>
            <person name="Childers C.P."/>
            <person name="Glastad K.M."/>
            <person name="Gokhale K."/>
            <person name="Gowin J."/>
            <person name="Gronenberg W."/>
            <person name="Hermansen R.A."/>
            <person name="Hu H."/>
            <person name="Hunt B.G."/>
            <person name="Huylmans A.K."/>
            <person name="Khalil S.M."/>
            <person name="Mitchell R.D."/>
            <person name="Munoz-Torres M.C."/>
            <person name="Mustard J.A."/>
            <person name="Pan H."/>
            <person name="Reese J.T."/>
            <person name="Scharf M.E."/>
            <person name="Sun F."/>
            <person name="Vogel H."/>
            <person name="Xiao J."/>
            <person name="Yang W."/>
            <person name="Yang Z."/>
            <person name="Yang Z."/>
            <person name="Zhou J."/>
            <person name="Zhu J."/>
            <person name="Brent C.S."/>
            <person name="Elsik C.G."/>
            <person name="Goodisman M.A."/>
            <person name="Liberles D.A."/>
            <person name="Roe R.M."/>
            <person name="Vargo E.L."/>
            <person name="Vilcinskas A."/>
            <person name="Wang J."/>
            <person name="Bornberg-Bauer E."/>
            <person name="Korb J."/>
            <person name="Zhang G."/>
            <person name="Liebig J."/>
        </authorList>
    </citation>
    <scope>NUCLEOTIDE SEQUENCE [LARGE SCALE GENOMIC DNA]</scope>
    <source>
        <tissue evidence="8">Whole organism</tissue>
    </source>
</reference>
<proteinExistence type="inferred from homology"/>
<keyword evidence="3" id="KW-0964">Secreted</keyword>
<accession>A0A067QXJ2</accession>
<dbReference type="OMA" id="ITNTRAF"/>
<comment type="subcellular location">
    <subcellularLocation>
        <location evidence="1">Secreted</location>
    </subcellularLocation>
</comment>
<feature type="region of interest" description="Disordered" evidence="5">
    <location>
        <begin position="278"/>
        <end position="300"/>
    </location>
</feature>
<dbReference type="eggNOG" id="ENOG502S0C2">
    <property type="taxonomic scope" value="Eukaryota"/>
</dbReference>
<dbReference type="InterPro" id="IPR002334">
    <property type="entry name" value="Allerg_PlipaseA1"/>
</dbReference>
<organism evidence="8 9">
    <name type="scientific">Zootermopsis nevadensis</name>
    <name type="common">Dampwood termite</name>
    <dbReference type="NCBI Taxonomy" id="136037"/>
    <lineage>
        <taxon>Eukaryota</taxon>
        <taxon>Metazoa</taxon>
        <taxon>Ecdysozoa</taxon>
        <taxon>Arthropoda</taxon>
        <taxon>Hexapoda</taxon>
        <taxon>Insecta</taxon>
        <taxon>Pterygota</taxon>
        <taxon>Neoptera</taxon>
        <taxon>Polyneoptera</taxon>
        <taxon>Dictyoptera</taxon>
        <taxon>Blattodea</taxon>
        <taxon>Blattoidea</taxon>
        <taxon>Termitoidae</taxon>
        <taxon>Termopsidae</taxon>
        <taxon>Zootermopsis</taxon>
    </lineage>
</organism>
<dbReference type="InterPro" id="IPR033906">
    <property type="entry name" value="Lipase_N"/>
</dbReference>
<dbReference type="Pfam" id="PF00151">
    <property type="entry name" value="Lipase"/>
    <property type="match status" value="1"/>
</dbReference>
<evidence type="ECO:0000259" key="7">
    <source>
        <dbReference type="Pfam" id="PF00151"/>
    </source>
</evidence>
<keyword evidence="6" id="KW-0472">Membrane</keyword>
<evidence type="ECO:0000313" key="9">
    <source>
        <dbReference type="Proteomes" id="UP000027135"/>
    </source>
</evidence>
<sequence>MTDFNTDTATVIIVHGYTESHDSNTVQAIRDAYLHASDLNVVVFNWWMLARGPHYDVAARNTMEAGRRLANFLDSLIRETQTTALRGLHIVGFSLGAQVAGIAASQLKTGLVPRITALDPAKPKFEIRTNDERLDAGDAEFVQVIHTASGFLSFLEPVGHADFYPNGGKAPQPPCSAEEALVCSHRMACTYFAESVYRPLAFPASLCDSWNNFKQGKCHGNIKVFMGAFAPTSARGKFYLKTNSEAPYGEGQGATAAEDISTPSPNCNSSYATDINSKNSLGSENAPRTTQYFSNGPTDPSIQVNNDTHVSKTERKAAATSPFLSIFILLIVLFVIFILVLSLNVVMVYCRWANVTKQKRSFNLASF</sequence>
<feature type="transmembrane region" description="Helical" evidence="6">
    <location>
        <begin position="323"/>
        <end position="350"/>
    </location>
</feature>
<feature type="domain" description="Lipase" evidence="7">
    <location>
        <begin position="3"/>
        <end position="248"/>
    </location>
</feature>
<dbReference type="SUPFAM" id="SSF53474">
    <property type="entry name" value="alpha/beta-Hydrolases"/>
    <property type="match status" value="1"/>
</dbReference>
<dbReference type="EMBL" id="KK852855">
    <property type="protein sequence ID" value="KDR14939.1"/>
    <property type="molecule type" value="Genomic_DNA"/>
</dbReference>